<protein>
    <submittedName>
        <fullName evidence="3">SIS domain-containing protein</fullName>
    </submittedName>
</protein>
<evidence type="ECO:0000256" key="1">
    <source>
        <dbReference type="ARBA" id="ARBA00022737"/>
    </source>
</evidence>
<gene>
    <name evidence="3" type="ORF">R7226_14420</name>
</gene>
<dbReference type="CDD" id="cd05009">
    <property type="entry name" value="SIS_GlmS_GlmD_2"/>
    <property type="match status" value="1"/>
</dbReference>
<dbReference type="InterPro" id="IPR035466">
    <property type="entry name" value="GlmS/AgaS_SIS"/>
</dbReference>
<dbReference type="InterPro" id="IPR001347">
    <property type="entry name" value="SIS_dom"/>
</dbReference>
<dbReference type="Gene3D" id="3.40.50.10490">
    <property type="entry name" value="Glucose-6-phosphate isomerase like protein, domain 1"/>
    <property type="match status" value="2"/>
</dbReference>
<accession>A0ABU4HQH1</accession>
<dbReference type="PROSITE" id="PS51464">
    <property type="entry name" value="SIS"/>
    <property type="match status" value="2"/>
</dbReference>
<name>A0ABU4HQH1_9ACTN</name>
<feature type="domain" description="SIS" evidence="2">
    <location>
        <begin position="197"/>
        <end position="331"/>
    </location>
</feature>
<dbReference type="PANTHER" id="PTHR10937:SF8">
    <property type="entry name" value="AMINOTRANSFERASE-RELATED"/>
    <property type="match status" value="1"/>
</dbReference>
<dbReference type="PANTHER" id="PTHR10937">
    <property type="entry name" value="GLUCOSAMINE--FRUCTOSE-6-PHOSPHATE AMINOTRANSFERASE, ISOMERIZING"/>
    <property type="match status" value="1"/>
</dbReference>
<feature type="domain" description="SIS" evidence="2">
    <location>
        <begin position="28"/>
        <end position="173"/>
    </location>
</feature>
<dbReference type="CDD" id="cd05008">
    <property type="entry name" value="SIS_GlmS_GlmD_1"/>
    <property type="match status" value="1"/>
</dbReference>
<evidence type="ECO:0000313" key="4">
    <source>
        <dbReference type="Proteomes" id="UP001284601"/>
    </source>
</evidence>
<keyword evidence="4" id="KW-1185">Reference proteome</keyword>
<dbReference type="RefSeq" id="WP_318597878.1">
    <property type="nucleotide sequence ID" value="NZ_JAWSTH010000035.1"/>
</dbReference>
<dbReference type="Proteomes" id="UP001284601">
    <property type="component" value="Unassembled WGS sequence"/>
</dbReference>
<dbReference type="InterPro" id="IPR035490">
    <property type="entry name" value="GlmS/FrlB_SIS"/>
</dbReference>
<evidence type="ECO:0000313" key="3">
    <source>
        <dbReference type="EMBL" id="MDW5595541.1"/>
    </source>
</evidence>
<dbReference type="Pfam" id="PF01380">
    <property type="entry name" value="SIS"/>
    <property type="match status" value="2"/>
</dbReference>
<comment type="caution">
    <text evidence="3">The sequence shown here is derived from an EMBL/GenBank/DDBJ whole genome shotgun (WGS) entry which is preliminary data.</text>
</comment>
<sequence>MSAGARMTAEMAEQPAVLARLVARADAVAEAVRTVAPRPLTGTAIVARGSSDHASVYGRYLIELASGRPVSLAAPSLHLLYDARVDYGGQLAIAVSQSGQTPEIVQTLARLRDAGARALAITNDATSELVLAAEAVVALEAGAELAVPATKTVTAQLLAFALLARALGPVPFSDAQLHELPAAVSAVLDDPAPARHAAERLVGDLRLVVTARGLLYGAALESALKLQETAAIAADGFSSADLRHGPITIVGEGFPVIALSAGDGPAAADVAALVGVLRERGARVLTIATGAGADLPLPDVTEALAPIVAVVRGQQLACELALLRGRDPDAPANLRKVTAT</sequence>
<proteinExistence type="predicted"/>
<organism evidence="3 4">
    <name type="scientific">Conexibacter stalactiti</name>
    <dbReference type="NCBI Taxonomy" id="1940611"/>
    <lineage>
        <taxon>Bacteria</taxon>
        <taxon>Bacillati</taxon>
        <taxon>Actinomycetota</taxon>
        <taxon>Thermoleophilia</taxon>
        <taxon>Solirubrobacterales</taxon>
        <taxon>Conexibacteraceae</taxon>
        <taxon>Conexibacter</taxon>
    </lineage>
</organism>
<dbReference type="InterPro" id="IPR046348">
    <property type="entry name" value="SIS_dom_sf"/>
</dbReference>
<dbReference type="EMBL" id="JAWSTH010000035">
    <property type="protein sequence ID" value="MDW5595541.1"/>
    <property type="molecule type" value="Genomic_DNA"/>
</dbReference>
<dbReference type="SUPFAM" id="SSF53697">
    <property type="entry name" value="SIS domain"/>
    <property type="match status" value="1"/>
</dbReference>
<reference evidence="4" key="1">
    <citation type="submission" date="2023-07" db="EMBL/GenBank/DDBJ databases">
        <title>Conexibacter stalactiti sp. nov., isolated from stalactites in a lava cave and emended description of the genus Conexibacter.</title>
        <authorList>
            <person name="Lee S.D."/>
        </authorList>
    </citation>
    <scope>NUCLEOTIDE SEQUENCE [LARGE SCALE GENOMIC DNA]</scope>
    <source>
        <strain evidence="4">KCTC 39840</strain>
    </source>
</reference>
<evidence type="ECO:0000259" key="2">
    <source>
        <dbReference type="PROSITE" id="PS51464"/>
    </source>
</evidence>
<keyword evidence="1" id="KW-0677">Repeat</keyword>